<protein>
    <submittedName>
        <fullName evidence="2">Uncharacterized protein</fullName>
    </submittedName>
</protein>
<evidence type="ECO:0000313" key="2">
    <source>
        <dbReference type="EMBL" id="CAB1459414.1"/>
    </source>
</evidence>
<evidence type="ECO:0000256" key="1">
    <source>
        <dbReference type="SAM" id="MobiDB-lite"/>
    </source>
</evidence>
<proteinExistence type="predicted"/>
<name>A0A9N7W0R6_PLEPL</name>
<dbReference type="EMBL" id="CADEAL010004430">
    <property type="protein sequence ID" value="CAB1459414.1"/>
    <property type="molecule type" value="Genomic_DNA"/>
</dbReference>
<comment type="caution">
    <text evidence="2">The sequence shown here is derived from an EMBL/GenBank/DDBJ whole genome shotgun (WGS) entry which is preliminary data.</text>
</comment>
<dbReference type="AlphaFoldDB" id="A0A9N7W0R6"/>
<dbReference type="Proteomes" id="UP001153269">
    <property type="component" value="Unassembled WGS sequence"/>
</dbReference>
<gene>
    <name evidence="2" type="ORF">PLEPLA_LOCUS47251</name>
</gene>
<feature type="region of interest" description="Disordered" evidence="1">
    <location>
        <begin position="1"/>
        <end position="66"/>
    </location>
</feature>
<evidence type="ECO:0000313" key="3">
    <source>
        <dbReference type="Proteomes" id="UP001153269"/>
    </source>
</evidence>
<keyword evidence="3" id="KW-1185">Reference proteome</keyword>
<sequence length="213" mass="22894">MPLAQPAKPSQSVPQAPRCLTEQPTRRTESKEAPGTPLIVHALGGSLASQHEEGPRSQGCPRPLLRDSEDDISALSLYVSEAVLYSCLTAGPHPREPGTVISISPITVPHRGHTPGRGRKWGSQRERWSDRTPIKGTSTIQCLERLALSSLFSQTGLWQLHACTLAEVKAVTSEGTVKSQPALVDVGVLPTITQMFPISWASPHPSSNTLCTV</sequence>
<organism evidence="2 3">
    <name type="scientific">Pleuronectes platessa</name>
    <name type="common">European plaice</name>
    <dbReference type="NCBI Taxonomy" id="8262"/>
    <lineage>
        <taxon>Eukaryota</taxon>
        <taxon>Metazoa</taxon>
        <taxon>Chordata</taxon>
        <taxon>Craniata</taxon>
        <taxon>Vertebrata</taxon>
        <taxon>Euteleostomi</taxon>
        <taxon>Actinopterygii</taxon>
        <taxon>Neopterygii</taxon>
        <taxon>Teleostei</taxon>
        <taxon>Neoteleostei</taxon>
        <taxon>Acanthomorphata</taxon>
        <taxon>Carangaria</taxon>
        <taxon>Pleuronectiformes</taxon>
        <taxon>Pleuronectoidei</taxon>
        <taxon>Pleuronectidae</taxon>
        <taxon>Pleuronectes</taxon>
    </lineage>
</organism>
<reference evidence="2" key="1">
    <citation type="submission" date="2020-03" db="EMBL/GenBank/DDBJ databases">
        <authorList>
            <person name="Weist P."/>
        </authorList>
    </citation>
    <scope>NUCLEOTIDE SEQUENCE</scope>
</reference>
<accession>A0A9N7W0R6</accession>